<feature type="coiled-coil region" evidence="1">
    <location>
        <begin position="244"/>
        <end position="290"/>
    </location>
</feature>
<dbReference type="InParanoid" id="A0A0C3HEE1"/>
<keyword evidence="5" id="KW-1185">Reference proteome</keyword>
<name>A0A0C3HEE1_OIDMZ</name>
<dbReference type="Proteomes" id="UP000054321">
    <property type="component" value="Unassembled WGS sequence"/>
</dbReference>
<gene>
    <name evidence="4" type="ORF">OIDMADRAFT_55230</name>
</gene>
<dbReference type="AlphaFoldDB" id="A0A0C3HEE1"/>
<evidence type="ECO:0000313" key="4">
    <source>
        <dbReference type="EMBL" id="KIN00652.1"/>
    </source>
</evidence>
<dbReference type="PANTHER" id="PTHR40619">
    <property type="entry name" value="FUNGAL STAND N-TERMINAL GOODBYE DOMAIN-CONTAINING PROTEIN"/>
    <property type="match status" value="1"/>
</dbReference>
<dbReference type="HOGENOM" id="CLU_425869_0_0_1"/>
<accession>A0A0C3HEE1</accession>
<reference evidence="4 5" key="1">
    <citation type="submission" date="2014-04" db="EMBL/GenBank/DDBJ databases">
        <authorList>
            <consortium name="DOE Joint Genome Institute"/>
            <person name="Kuo A."/>
            <person name="Martino E."/>
            <person name="Perotto S."/>
            <person name="Kohler A."/>
            <person name="Nagy L.G."/>
            <person name="Floudas D."/>
            <person name="Copeland A."/>
            <person name="Barry K.W."/>
            <person name="Cichocki N."/>
            <person name="Veneault-Fourrey C."/>
            <person name="LaButti K."/>
            <person name="Lindquist E.A."/>
            <person name="Lipzen A."/>
            <person name="Lundell T."/>
            <person name="Morin E."/>
            <person name="Murat C."/>
            <person name="Sun H."/>
            <person name="Tunlid A."/>
            <person name="Henrissat B."/>
            <person name="Grigoriev I.V."/>
            <person name="Hibbett D.S."/>
            <person name="Martin F."/>
            <person name="Nordberg H.P."/>
            <person name="Cantor M.N."/>
            <person name="Hua S.X."/>
        </authorList>
    </citation>
    <scope>NUCLEOTIDE SEQUENCE [LARGE SCALE GENOMIC DNA]</scope>
    <source>
        <strain evidence="4 5">Zn</strain>
    </source>
</reference>
<dbReference type="EMBL" id="KN832877">
    <property type="protein sequence ID" value="KIN00652.1"/>
    <property type="molecule type" value="Genomic_DNA"/>
</dbReference>
<organism evidence="4 5">
    <name type="scientific">Oidiodendron maius (strain Zn)</name>
    <dbReference type="NCBI Taxonomy" id="913774"/>
    <lineage>
        <taxon>Eukaryota</taxon>
        <taxon>Fungi</taxon>
        <taxon>Dikarya</taxon>
        <taxon>Ascomycota</taxon>
        <taxon>Pezizomycotina</taxon>
        <taxon>Leotiomycetes</taxon>
        <taxon>Leotiomycetes incertae sedis</taxon>
        <taxon>Myxotrichaceae</taxon>
        <taxon>Oidiodendron</taxon>
    </lineage>
</organism>
<keyword evidence="1" id="KW-0175">Coiled coil</keyword>
<proteinExistence type="predicted"/>
<dbReference type="Pfam" id="PF24809">
    <property type="entry name" value="DUF7708"/>
    <property type="match status" value="1"/>
</dbReference>
<dbReference type="STRING" id="913774.A0A0C3HEE1"/>
<feature type="domain" description="DUF7708" evidence="3">
    <location>
        <begin position="104"/>
        <end position="243"/>
    </location>
</feature>
<evidence type="ECO:0000259" key="3">
    <source>
        <dbReference type="Pfam" id="PF24809"/>
    </source>
</evidence>
<evidence type="ECO:0000256" key="2">
    <source>
        <dbReference type="SAM" id="MobiDB-lite"/>
    </source>
</evidence>
<protein>
    <recommendedName>
        <fullName evidence="3">DUF7708 domain-containing protein</fullName>
    </recommendedName>
</protein>
<dbReference type="InterPro" id="IPR056125">
    <property type="entry name" value="DUF7708"/>
</dbReference>
<reference evidence="5" key="2">
    <citation type="submission" date="2015-01" db="EMBL/GenBank/DDBJ databases">
        <title>Evolutionary Origins and Diversification of the Mycorrhizal Mutualists.</title>
        <authorList>
            <consortium name="DOE Joint Genome Institute"/>
            <consortium name="Mycorrhizal Genomics Consortium"/>
            <person name="Kohler A."/>
            <person name="Kuo A."/>
            <person name="Nagy L.G."/>
            <person name="Floudas D."/>
            <person name="Copeland A."/>
            <person name="Barry K.W."/>
            <person name="Cichocki N."/>
            <person name="Veneault-Fourrey C."/>
            <person name="LaButti K."/>
            <person name="Lindquist E.A."/>
            <person name="Lipzen A."/>
            <person name="Lundell T."/>
            <person name="Morin E."/>
            <person name="Murat C."/>
            <person name="Riley R."/>
            <person name="Ohm R."/>
            <person name="Sun H."/>
            <person name="Tunlid A."/>
            <person name="Henrissat B."/>
            <person name="Grigoriev I.V."/>
            <person name="Hibbett D.S."/>
            <person name="Martin F."/>
        </authorList>
    </citation>
    <scope>NUCLEOTIDE SEQUENCE [LARGE SCALE GENOMIC DNA]</scope>
    <source>
        <strain evidence="5">Zn</strain>
    </source>
</reference>
<dbReference type="PANTHER" id="PTHR40619:SF3">
    <property type="entry name" value="FUNGAL STAND N-TERMINAL GOODBYE DOMAIN-CONTAINING PROTEIN"/>
    <property type="match status" value="1"/>
</dbReference>
<evidence type="ECO:0000256" key="1">
    <source>
        <dbReference type="SAM" id="Coils"/>
    </source>
</evidence>
<dbReference type="OrthoDB" id="4840035at2759"/>
<sequence>MDSDTSWSLANRTPPATSVNSEQNVQEKYKWIGFFADDQASSVEEQALNIEGDQLLAAIRKAFPSDSKDTWTYEDFETAVKQSRTDWENKDRLAGGKIQKHFHNIMRKFDGHSNLFQLLPQGDKYTSLLTGAAAILVKASVNHVKTSEELSNALEAINEAAARCNVESDLIKSKTMQQTISKLYVAIFLFLSDAILWYRSTTRAKVLNSLQNSFSEKFKRPLASITSLSLDARRVADMGTGAEVRVVRMELEELQSEVNDARAGLTGEIRRLAEITHVQHEENLEQHERTRQILSLGQEEIAGKLLSQLASSWNVTTLPEPSAPTLLLTSLHQPTELDSVPEQSAQLQRLTTANRPPRLQVPQPDITKASEQRLTNQSIRDIVSKRLERYDISHELGSAFPTFSIFEVQSQSISTPLSTWLSKDSSDILYLEYSSMDKMRNPLTSAVNEIIRSAYKNSIPIIAFFENESLNLSNKADTFGKDGMTVMILSLVYQIFSQLPPLDFQEESFNKTMCESDSWEDNISLLEKAFAVLPPLLICILDGFQTFTRADASKVKDFVRVLRNATDQKTRTLKTLLTSRFRLSKLVSMLSSSEVRIVNGYGGTHSTKKTAGTPVALLSRNVQGLRRGQMSDS</sequence>
<evidence type="ECO:0000313" key="5">
    <source>
        <dbReference type="Proteomes" id="UP000054321"/>
    </source>
</evidence>
<feature type="region of interest" description="Disordered" evidence="2">
    <location>
        <begin position="1"/>
        <end position="22"/>
    </location>
</feature>